<proteinExistence type="predicted"/>
<evidence type="ECO:0000313" key="1">
    <source>
        <dbReference type="EMBL" id="MDP2566388.1"/>
    </source>
</evidence>
<gene>
    <name evidence="1" type="ORF">Q8W34_17210</name>
</gene>
<dbReference type="RefSeq" id="WP_305473001.1">
    <property type="nucleotide sequence ID" value="NZ_JAUYVT010000020.1"/>
</dbReference>
<keyword evidence="2" id="KW-1185">Reference proteome</keyword>
<evidence type="ECO:0000313" key="2">
    <source>
        <dbReference type="Proteomes" id="UP001177212"/>
    </source>
</evidence>
<organism evidence="1 2">
    <name type="scientific">Pseudoalteromonas marina</name>
    <dbReference type="NCBI Taxonomy" id="267375"/>
    <lineage>
        <taxon>Bacteria</taxon>
        <taxon>Pseudomonadati</taxon>
        <taxon>Pseudomonadota</taxon>
        <taxon>Gammaproteobacteria</taxon>
        <taxon>Alteromonadales</taxon>
        <taxon>Pseudoalteromonadaceae</taxon>
        <taxon>Pseudoalteromonas</taxon>
    </lineage>
</organism>
<dbReference type="EMBL" id="JAUYVT010000020">
    <property type="protein sequence ID" value="MDP2566388.1"/>
    <property type="molecule type" value="Genomic_DNA"/>
</dbReference>
<comment type="caution">
    <text evidence="1">The sequence shown here is derived from an EMBL/GenBank/DDBJ whole genome shotgun (WGS) entry which is preliminary data.</text>
</comment>
<sequence length="242" mass="28154">MSLLVTKCPLVFNLPAIFRDFDLTPAELKNLIEGSWLSADSQNEASARREDVYFGEDTKCDGYLLSYSFDSLSEFVEFEQYALSLGYDFEKKIHIMHSYCLWIKEVNIDCVKDGEPLKLVAIRHVDDSRNELHLNRKLRAEISRAEDFVIETRTIRLSLDYIDYQDRSVFQYIWDSVRSLFYTGFSHVHHFRPRLHDLAITHEKTMTLSGQVLPGLLSLVPQGELYHAVKFESKVPYMSTKP</sequence>
<dbReference type="Proteomes" id="UP001177212">
    <property type="component" value="Unassembled WGS sequence"/>
</dbReference>
<protein>
    <recommendedName>
        <fullName evidence="3">DUF38 domain-containing protein</fullName>
    </recommendedName>
</protein>
<evidence type="ECO:0008006" key="3">
    <source>
        <dbReference type="Google" id="ProtNLM"/>
    </source>
</evidence>
<name>A0ABT9FI21_9GAMM</name>
<reference evidence="1" key="1">
    <citation type="submission" date="2023-07" db="EMBL/GenBank/DDBJ databases">
        <title>Genome content predicts the carbon catabolic preferences of heterotrophic bacteria.</title>
        <authorList>
            <person name="Gralka M."/>
        </authorList>
    </citation>
    <scope>NUCLEOTIDE SEQUENCE</scope>
    <source>
        <strain evidence="1">4G09</strain>
    </source>
</reference>
<accession>A0ABT9FI21</accession>